<reference evidence="1 2" key="1">
    <citation type="submission" date="2015-01" db="EMBL/GenBank/DDBJ databases">
        <title>The Genome Sequence of Capronia semiimmersa CBS27337.</title>
        <authorList>
            <consortium name="The Broad Institute Genomics Platform"/>
            <person name="Cuomo C."/>
            <person name="de Hoog S."/>
            <person name="Gorbushina A."/>
            <person name="Stielow B."/>
            <person name="Teixiera M."/>
            <person name="Abouelleil A."/>
            <person name="Chapman S.B."/>
            <person name="Priest M."/>
            <person name="Young S.K."/>
            <person name="Wortman J."/>
            <person name="Nusbaum C."/>
            <person name="Birren B."/>
        </authorList>
    </citation>
    <scope>NUCLEOTIDE SEQUENCE [LARGE SCALE GENOMIC DNA]</scope>
    <source>
        <strain evidence="1 2">CBS 27337</strain>
    </source>
</reference>
<evidence type="ECO:0000313" key="1">
    <source>
        <dbReference type="EMBL" id="KIW73002.1"/>
    </source>
</evidence>
<dbReference type="HOGENOM" id="CLU_1749410_0_0_1"/>
<dbReference type="EMBL" id="KN846956">
    <property type="protein sequence ID" value="KIW73002.1"/>
    <property type="molecule type" value="Genomic_DNA"/>
</dbReference>
<sequence length="149" mass="16387">MPTSTSVPRPSSSCDRCRHKKAKAMKDRRLSCRRALLADLSSGVVVAKDVKRVTRTKTSVDIRPSEGGRPEAGMWMLKTGCDRSRPRKACCSVGDKSLGDSFSWTETEDGSPRLDGPFTSESDLNDTLMKICFRSGHLQGETGNTFRPC</sequence>
<proteinExistence type="predicted"/>
<accession>A0A0D2EFF3</accession>
<dbReference type="AlphaFoldDB" id="A0A0D2EFF3"/>
<gene>
    <name evidence="1" type="ORF">PV04_01157</name>
</gene>
<name>A0A0D2EFF3_9EURO</name>
<organism evidence="1 2">
    <name type="scientific">Phialophora macrospora</name>
    <dbReference type="NCBI Taxonomy" id="1851006"/>
    <lineage>
        <taxon>Eukaryota</taxon>
        <taxon>Fungi</taxon>
        <taxon>Dikarya</taxon>
        <taxon>Ascomycota</taxon>
        <taxon>Pezizomycotina</taxon>
        <taxon>Eurotiomycetes</taxon>
        <taxon>Chaetothyriomycetidae</taxon>
        <taxon>Chaetothyriales</taxon>
        <taxon>Herpotrichiellaceae</taxon>
        <taxon>Phialophora</taxon>
    </lineage>
</organism>
<evidence type="ECO:0000313" key="2">
    <source>
        <dbReference type="Proteomes" id="UP000054266"/>
    </source>
</evidence>
<dbReference type="Proteomes" id="UP000054266">
    <property type="component" value="Unassembled WGS sequence"/>
</dbReference>
<keyword evidence="2" id="KW-1185">Reference proteome</keyword>
<protein>
    <submittedName>
        <fullName evidence="1">Uncharacterized protein</fullName>
    </submittedName>
</protein>